<dbReference type="OrthoDB" id="9804243at2"/>
<dbReference type="Gene3D" id="1.10.240.10">
    <property type="entry name" value="Tyrosyl-Transfer RNA Synthetase"/>
    <property type="match status" value="1"/>
</dbReference>
<keyword evidence="5 8" id="KW-0648">Protein biosynthesis</keyword>
<dbReference type="PANTHER" id="PTHR11766:SF0">
    <property type="entry name" value="TYROSINE--TRNA LIGASE, MITOCHONDRIAL"/>
    <property type="match status" value="1"/>
</dbReference>
<dbReference type="NCBIfam" id="TIGR00234">
    <property type="entry name" value="tyrS"/>
    <property type="match status" value="1"/>
</dbReference>
<evidence type="ECO:0000313" key="12">
    <source>
        <dbReference type="Proteomes" id="UP000321907"/>
    </source>
</evidence>
<dbReference type="EC" id="6.1.1.1" evidence="8"/>
<evidence type="ECO:0000256" key="4">
    <source>
        <dbReference type="ARBA" id="ARBA00022884"/>
    </source>
</evidence>
<dbReference type="InterPro" id="IPR002307">
    <property type="entry name" value="Tyr-tRNA-ligase"/>
</dbReference>
<comment type="function">
    <text evidence="8">Catalyzes the attachment of tyrosine to tRNA(Tyr) in a two-step reaction: tyrosine is first activated by ATP to form Tyr-AMP and then transferred to the acceptor end of tRNA(Tyr).</text>
</comment>
<dbReference type="InterPro" id="IPR024088">
    <property type="entry name" value="Tyr-tRNA-ligase_bac-type"/>
</dbReference>
<dbReference type="Proteomes" id="UP000321907">
    <property type="component" value="Unassembled WGS sequence"/>
</dbReference>
<feature type="short sequence motif" description="'HIGH' region" evidence="8">
    <location>
        <begin position="37"/>
        <end position="46"/>
    </location>
</feature>
<keyword evidence="4 9" id="KW-0694">RNA-binding</keyword>
<evidence type="ECO:0000256" key="9">
    <source>
        <dbReference type="PROSITE-ProRule" id="PRU00182"/>
    </source>
</evidence>
<evidence type="ECO:0000256" key="5">
    <source>
        <dbReference type="ARBA" id="ARBA00022917"/>
    </source>
</evidence>
<comment type="subcellular location">
    <subcellularLocation>
        <location evidence="8">Cytoplasm</location>
    </subcellularLocation>
</comment>
<dbReference type="Pfam" id="PF22421">
    <property type="entry name" value="SYY_C-terminal"/>
    <property type="match status" value="1"/>
</dbReference>
<sequence>MDFIAELTWRGMLHQLTPGIEEHLAEAPRKAYIGFDPTAPSITIGNYVQIMMLTLWARAGHHPVVLFGGATGRIGDPSGKDRERQLKTYEELDSNLEFQRKQMLRLLSAGLRGAAAGAMEADEAKFSVVNNYDFYKNMNTLDFLRNVGKTLTISYMMTKDSVKNRLESGMSFTEFSYQLLQGYDFQRLYEDEGVTVQMGGSDQWGNITSGTEFVRRNLEGKAYAVTTPLLTKADGSKFGKSTAGNIWLDPELTSPYEFYQFWLRSDDADIPTYLKYFSLRSKEEILADCAVIESGTAEFRDINAVKTRLAEELTERIHGADGLATALRVTNLLYGKAAAEDLHALDAKTLAFLGNTLPSFTVSEEVISAAPNLMDFLSEHTEVVSSKSEAKRAIQGNAIAINKIKVTDENATVQPQDLLHNKFLMVENGKKRRYLIVVE</sequence>
<dbReference type="PRINTS" id="PR01040">
    <property type="entry name" value="TRNASYNTHTYR"/>
</dbReference>
<dbReference type="Gene3D" id="3.40.50.620">
    <property type="entry name" value="HUPs"/>
    <property type="match status" value="1"/>
</dbReference>
<dbReference type="PROSITE" id="PS50889">
    <property type="entry name" value="S4"/>
    <property type="match status" value="1"/>
</dbReference>
<name>A0A5C7FB05_9BACT</name>
<dbReference type="GO" id="GO:0003723">
    <property type="term" value="F:RNA binding"/>
    <property type="evidence" value="ECO:0007669"/>
    <property type="project" value="UniProtKB-KW"/>
</dbReference>
<evidence type="ECO:0000256" key="1">
    <source>
        <dbReference type="ARBA" id="ARBA00022598"/>
    </source>
</evidence>
<dbReference type="AlphaFoldDB" id="A0A5C7FB05"/>
<feature type="binding site" evidence="8">
    <location>
        <position position="181"/>
    </location>
    <ligand>
        <name>L-tyrosine</name>
        <dbReference type="ChEBI" id="CHEBI:58315"/>
    </ligand>
</feature>
<evidence type="ECO:0000313" key="11">
    <source>
        <dbReference type="EMBL" id="TXF87850.1"/>
    </source>
</evidence>
<dbReference type="InterPro" id="IPR024107">
    <property type="entry name" value="Tyr-tRNA-ligase_bac_1"/>
</dbReference>
<keyword evidence="2 8" id="KW-0547">Nucleotide-binding</keyword>
<dbReference type="InterPro" id="IPR054608">
    <property type="entry name" value="SYY-like_C"/>
</dbReference>
<keyword evidence="6 8" id="KW-0030">Aminoacyl-tRNA synthetase</keyword>
<comment type="similarity">
    <text evidence="8">Belongs to the class-I aminoacyl-tRNA synthetase family. TyrS type 1 subfamily.</text>
</comment>
<feature type="domain" description="Tyrosine--tRNA ligase SYY-like C-terminal" evidence="10">
    <location>
        <begin position="357"/>
        <end position="436"/>
    </location>
</feature>
<dbReference type="RefSeq" id="WP_147931961.1">
    <property type="nucleotide sequence ID" value="NZ_VOXD01000030.1"/>
</dbReference>
<evidence type="ECO:0000256" key="6">
    <source>
        <dbReference type="ARBA" id="ARBA00023146"/>
    </source>
</evidence>
<dbReference type="GO" id="GO:0005829">
    <property type="term" value="C:cytosol"/>
    <property type="evidence" value="ECO:0007669"/>
    <property type="project" value="TreeGrafter"/>
</dbReference>
<dbReference type="GO" id="GO:0005524">
    <property type="term" value="F:ATP binding"/>
    <property type="evidence" value="ECO:0007669"/>
    <property type="project" value="UniProtKB-UniRule"/>
</dbReference>
<dbReference type="EMBL" id="VOXD01000030">
    <property type="protein sequence ID" value="TXF87850.1"/>
    <property type="molecule type" value="Genomic_DNA"/>
</dbReference>
<accession>A0A5C7FB05</accession>
<dbReference type="GO" id="GO:0004831">
    <property type="term" value="F:tyrosine-tRNA ligase activity"/>
    <property type="evidence" value="ECO:0007669"/>
    <property type="project" value="UniProtKB-UniRule"/>
</dbReference>
<dbReference type="PANTHER" id="PTHR11766">
    <property type="entry name" value="TYROSYL-TRNA SYNTHETASE"/>
    <property type="match status" value="1"/>
</dbReference>
<feature type="short sequence motif" description="'KMSKS' region" evidence="8">
    <location>
        <begin position="237"/>
        <end position="241"/>
    </location>
</feature>
<feature type="binding site" evidence="8">
    <location>
        <position position="32"/>
    </location>
    <ligand>
        <name>L-tyrosine</name>
        <dbReference type="ChEBI" id="CHEBI:58315"/>
    </ligand>
</feature>
<protein>
    <recommendedName>
        <fullName evidence="8">Tyrosine--tRNA ligase</fullName>
        <ecNumber evidence="8">6.1.1.1</ecNumber>
    </recommendedName>
    <alternativeName>
        <fullName evidence="8">Tyrosyl-tRNA synthetase</fullName>
        <shortName evidence="8">TyrRS</shortName>
    </alternativeName>
</protein>
<dbReference type="SUPFAM" id="SSF52374">
    <property type="entry name" value="Nucleotidylyl transferase"/>
    <property type="match status" value="1"/>
</dbReference>
<comment type="subunit">
    <text evidence="8">Homodimer.</text>
</comment>
<reference evidence="11 12" key="1">
    <citation type="submission" date="2019-08" db="EMBL/GenBank/DDBJ databases">
        <title>Lewinella sp. strain SSH13 Genome sequencing and assembly.</title>
        <authorList>
            <person name="Kim I."/>
        </authorList>
    </citation>
    <scope>NUCLEOTIDE SEQUENCE [LARGE SCALE GENOMIC DNA]</scope>
    <source>
        <strain evidence="11 12">SSH13</strain>
    </source>
</reference>
<dbReference type="InterPro" id="IPR014729">
    <property type="entry name" value="Rossmann-like_a/b/a_fold"/>
</dbReference>
<dbReference type="GO" id="GO:0006437">
    <property type="term" value="P:tyrosyl-tRNA aminoacylation"/>
    <property type="evidence" value="ECO:0007669"/>
    <property type="project" value="UniProtKB-UniRule"/>
</dbReference>
<evidence type="ECO:0000256" key="2">
    <source>
        <dbReference type="ARBA" id="ARBA00022741"/>
    </source>
</evidence>
<dbReference type="CDD" id="cd00805">
    <property type="entry name" value="TyrRS_core"/>
    <property type="match status" value="1"/>
</dbReference>
<evidence type="ECO:0000256" key="3">
    <source>
        <dbReference type="ARBA" id="ARBA00022840"/>
    </source>
</evidence>
<feature type="binding site" evidence="8">
    <location>
        <position position="240"/>
    </location>
    <ligand>
        <name>ATP</name>
        <dbReference type="ChEBI" id="CHEBI:30616"/>
    </ligand>
</feature>
<keyword evidence="1 8" id="KW-0436">Ligase</keyword>
<proteinExistence type="inferred from homology"/>
<dbReference type="FunFam" id="1.10.240.10:FF:000001">
    <property type="entry name" value="Tyrosine--tRNA ligase"/>
    <property type="match status" value="1"/>
</dbReference>
<dbReference type="Gene3D" id="3.10.290.10">
    <property type="entry name" value="RNA-binding S4 domain"/>
    <property type="match status" value="1"/>
</dbReference>
<dbReference type="HAMAP" id="MF_02006">
    <property type="entry name" value="Tyr_tRNA_synth_type1"/>
    <property type="match status" value="1"/>
</dbReference>
<keyword evidence="3 8" id="KW-0067">ATP-binding</keyword>
<keyword evidence="8" id="KW-0963">Cytoplasm</keyword>
<evidence type="ECO:0000256" key="7">
    <source>
        <dbReference type="ARBA" id="ARBA00048248"/>
    </source>
</evidence>
<organism evidence="11 12">
    <name type="scientific">Neolewinella aurantiaca</name>
    <dbReference type="NCBI Taxonomy" id="2602767"/>
    <lineage>
        <taxon>Bacteria</taxon>
        <taxon>Pseudomonadati</taxon>
        <taxon>Bacteroidota</taxon>
        <taxon>Saprospiria</taxon>
        <taxon>Saprospirales</taxon>
        <taxon>Lewinellaceae</taxon>
        <taxon>Neolewinella</taxon>
    </lineage>
</organism>
<evidence type="ECO:0000256" key="8">
    <source>
        <dbReference type="HAMAP-Rule" id="MF_02006"/>
    </source>
</evidence>
<gene>
    <name evidence="8" type="primary">tyrS</name>
    <name evidence="11" type="ORF">FUA23_16965</name>
</gene>
<feature type="binding site" evidence="8">
    <location>
        <position position="177"/>
    </location>
    <ligand>
        <name>L-tyrosine</name>
        <dbReference type="ChEBI" id="CHEBI:58315"/>
    </ligand>
</feature>
<dbReference type="InterPro" id="IPR036986">
    <property type="entry name" value="S4_RNA-bd_sf"/>
</dbReference>
<comment type="caution">
    <text evidence="11">The sequence shown here is derived from an EMBL/GenBank/DDBJ whole genome shotgun (WGS) entry which is preliminary data.</text>
</comment>
<dbReference type="Pfam" id="PF00579">
    <property type="entry name" value="tRNA-synt_1b"/>
    <property type="match status" value="1"/>
</dbReference>
<evidence type="ECO:0000259" key="10">
    <source>
        <dbReference type="Pfam" id="PF22421"/>
    </source>
</evidence>
<dbReference type="PROSITE" id="PS00178">
    <property type="entry name" value="AA_TRNA_LIGASE_I"/>
    <property type="match status" value="1"/>
</dbReference>
<comment type="catalytic activity">
    <reaction evidence="7 8">
        <text>tRNA(Tyr) + L-tyrosine + ATP = L-tyrosyl-tRNA(Tyr) + AMP + diphosphate + H(+)</text>
        <dbReference type="Rhea" id="RHEA:10220"/>
        <dbReference type="Rhea" id="RHEA-COMP:9706"/>
        <dbReference type="Rhea" id="RHEA-COMP:9707"/>
        <dbReference type="ChEBI" id="CHEBI:15378"/>
        <dbReference type="ChEBI" id="CHEBI:30616"/>
        <dbReference type="ChEBI" id="CHEBI:33019"/>
        <dbReference type="ChEBI" id="CHEBI:58315"/>
        <dbReference type="ChEBI" id="CHEBI:78442"/>
        <dbReference type="ChEBI" id="CHEBI:78536"/>
        <dbReference type="ChEBI" id="CHEBI:456215"/>
        <dbReference type="EC" id="6.1.1.1"/>
    </reaction>
</comment>
<dbReference type="InterPro" id="IPR002305">
    <property type="entry name" value="aa-tRNA-synth_Ic"/>
</dbReference>
<dbReference type="SUPFAM" id="SSF55174">
    <property type="entry name" value="Alpha-L RNA-binding motif"/>
    <property type="match status" value="1"/>
</dbReference>
<dbReference type="InterPro" id="IPR001412">
    <property type="entry name" value="aa-tRNA-synth_I_CS"/>
</dbReference>
<keyword evidence="12" id="KW-1185">Reference proteome</keyword>